<feature type="domain" description="Major facilitator superfamily (MFS) profile" evidence="8">
    <location>
        <begin position="53"/>
        <end position="464"/>
    </location>
</feature>
<proteinExistence type="predicted"/>
<evidence type="ECO:0000256" key="5">
    <source>
        <dbReference type="ARBA" id="ARBA00023136"/>
    </source>
</evidence>
<protein>
    <recommendedName>
        <fullName evidence="8">Major facilitator superfamily (MFS) profile domain-containing protein</fullName>
    </recommendedName>
</protein>
<feature type="transmembrane region" description="Helical" evidence="7">
    <location>
        <begin position="407"/>
        <end position="429"/>
    </location>
</feature>
<feature type="transmembrane region" description="Helical" evidence="7">
    <location>
        <begin position="49"/>
        <end position="66"/>
    </location>
</feature>
<organism evidence="9">
    <name type="scientific">Lichtheimia ramosa</name>
    <dbReference type="NCBI Taxonomy" id="688394"/>
    <lineage>
        <taxon>Eukaryota</taxon>
        <taxon>Fungi</taxon>
        <taxon>Fungi incertae sedis</taxon>
        <taxon>Mucoromycota</taxon>
        <taxon>Mucoromycotina</taxon>
        <taxon>Mucoromycetes</taxon>
        <taxon>Mucorales</taxon>
        <taxon>Lichtheimiaceae</taxon>
        <taxon>Lichtheimia</taxon>
    </lineage>
</organism>
<feature type="compositionally biased region" description="Basic and acidic residues" evidence="6">
    <location>
        <begin position="1"/>
        <end position="12"/>
    </location>
</feature>
<evidence type="ECO:0000313" key="9">
    <source>
        <dbReference type="EMBL" id="CDS10458.1"/>
    </source>
</evidence>
<evidence type="ECO:0000259" key="8">
    <source>
        <dbReference type="PROSITE" id="PS50850"/>
    </source>
</evidence>
<feature type="region of interest" description="Disordered" evidence="6">
    <location>
        <begin position="1"/>
        <end position="22"/>
    </location>
</feature>
<feature type="transmembrane region" description="Helical" evidence="7">
    <location>
        <begin position="435"/>
        <end position="459"/>
    </location>
</feature>
<keyword evidence="3 7" id="KW-0812">Transmembrane</keyword>
<feature type="transmembrane region" description="Helical" evidence="7">
    <location>
        <begin position="118"/>
        <end position="138"/>
    </location>
</feature>
<keyword evidence="4 7" id="KW-1133">Transmembrane helix</keyword>
<name>A0A077WTQ9_9FUNG</name>
<feature type="transmembrane region" description="Helical" evidence="7">
    <location>
        <begin position="346"/>
        <end position="367"/>
    </location>
</feature>
<dbReference type="PANTHER" id="PTHR43791">
    <property type="entry name" value="PERMEASE-RELATED"/>
    <property type="match status" value="1"/>
</dbReference>
<dbReference type="InterPro" id="IPR036259">
    <property type="entry name" value="MFS_trans_sf"/>
</dbReference>
<dbReference type="PROSITE" id="PS50850">
    <property type="entry name" value="MFS"/>
    <property type="match status" value="1"/>
</dbReference>
<dbReference type="GO" id="GO:0022857">
    <property type="term" value="F:transmembrane transporter activity"/>
    <property type="evidence" value="ECO:0007669"/>
    <property type="project" value="InterPro"/>
</dbReference>
<feature type="transmembrane region" description="Helical" evidence="7">
    <location>
        <begin position="373"/>
        <end position="395"/>
    </location>
</feature>
<comment type="subcellular location">
    <subcellularLocation>
        <location evidence="1">Membrane</location>
        <topology evidence="1">Multi-pass membrane protein</topology>
    </subcellularLocation>
</comment>
<dbReference type="SUPFAM" id="SSF103473">
    <property type="entry name" value="MFS general substrate transporter"/>
    <property type="match status" value="1"/>
</dbReference>
<dbReference type="Gene3D" id="1.20.1250.20">
    <property type="entry name" value="MFS general substrate transporter like domains"/>
    <property type="match status" value="2"/>
</dbReference>
<dbReference type="GO" id="GO:0016020">
    <property type="term" value="C:membrane"/>
    <property type="evidence" value="ECO:0007669"/>
    <property type="project" value="UniProtKB-SubCell"/>
</dbReference>
<evidence type="ECO:0000256" key="2">
    <source>
        <dbReference type="ARBA" id="ARBA00022448"/>
    </source>
</evidence>
<dbReference type="FunFam" id="1.20.1250.20:FF:000057">
    <property type="entry name" value="MFS general substrate transporter"/>
    <property type="match status" value="1"/>
</dbReference>
<dbReference type="InterPro" id="IPR011701">
    <property type="entry name" value="MFS"/>
</dbReference>
<feature type="transmembrane region" description="Helical" evidence="7">
    <location>
        <begin position="89"/>
        <end position="106"/>
    </location>
</feature>
<dbReference type="AlphaFoldDB" id="A0A077WTQ9"/>
<keyword evidence="2" id="KW-0813">Transport</keyword>
<dbReference type="InterPro" id="IPR020846">
    <property type="entry name" value="MFS_dom"/>
</dbReference>
<sequence length="498" mass="55714">MTMAEVDKEKHTSSSSSPLDNEVLEVATTTDPEKGSDHKLLERKIIRKLDLRLLPLLCILYFLGYLDRSNIGNAKLGGLIEDLNLTTSQFQWCLSIFYFGYVLFDVPSNIILRRWRASYWLAILTGLWGMVAMAMAGVKNFPGLIISRLILGVLEAGFFPGVLYYLSIWYTRTEYGRRVSYFWSFSSLAGAFGGLIAYGISMIPTHTLNTWQWLFIIEGAPSVLAASIAAWYLPNTPETAKFLTDDERKFEIDRLSTDQGAANDHAWSWDRAASVFLDYKTYVYCFIYITGTSALQGVTLFLPSIISGMGAWDKAVSQALTTPPYFLAFIFTIIAGWSSDRLRDRAYHMIGINIIGMVGFLLLMFISEDQVGVRYFAACLSTIAVYANVPVKVAWFNNNFGGLTRRALASAVIVAVGTIGGAIGGQIYFDAPFYFGGNTIAFCCLGAQSIADITLRFVLARENKRRDKLTQEQKEYEIFKHGGAELAGDRHPDFRYML</sequence>
<reference evidence="9" key="1">
    <citation type="journal article" date="2014" name="Genome Announc.">
        <title>De novo whole-genome sequence and genome annotation of Lichtheimia ramosa.</title>
        <authorList>
            <person name="Linde J."/>
            <person name="Schwartze V."/>
            <person name="Binder U."/>
            <person name="Lass-Florl C."/>
            <person name="Voigt K."/>
            <person name="Horn F."/>
        </authorList>
    </citation>
    <scope>NUCLEOTIDE SEQUENCE</scope>
    <source>
        <strain evidence="9">JMRC FSU:6197</strain>
    </source>
</reference>
<feature type="transmembrane region" description="Helical" evidence="7">
    <location>
        <begin position="179"/>
        <end position="201"/>
    </location>
</feature>
<dbReference type="PANTHER" id="PTHR43791:SF36">
    <property type="entry name" value="TRANSPORTER, PUTATIVE (AFU_ORTHOLOGUE AFUA_6G08340)-RELATED"/>
    <property type="match status" value="1"/>
</dbReference>
<dbReference type="OrthoDB" id="2985014at2759"/>
<accession>A0A077WTQ9</accession>
<evidence type="ECO:0000256" key="1">
    <source>
        <dbReference type="ARBA" id="ARBA00004141"/>
    </source>
</evidence>
<dbReference type="EMBL" id="LK023335">
    <property type="protein sequence ID" value="CDS10458.1"/>
    <property type="molecule type" value="Genomic_DNA"/>
</dbReference>
<feature type="transmembrane region" description="Helical" evidence="7">
    <location>
        <begin position="322"/>
        <end position="339"/>
    </location>
</feature>
<dbReference type="Pfam" id="PF07690">
    <property type="entry name" value="MFS_1"/>
    <property type="match status" value="1"/>
</dbReference>
<feature type="transmembrane region" description="Helical" evidence="7">
    <location>
        <begin position="281"/>
        <end position="302"/>
    </location>
</feature>
<evidence type="ECO:0000256" key="6">
    <source>
        <dbReference type="SAM" id="MobiDB-lite"/>
    </source>
</evidence>
<evidence type="ECO:0000256" key="4">
    <source>
        <dbReference type="ARBA" id="ARBA00022989"/>
    </source>
</evidence>
<feature type="transmembrane region" description="Helical" evidence="7">
    <location>
        <begin position="213"/>
        <end position="233"/>
    </location>
</feature>
<feature type="transmembrane region" description="Helical" evidence="7">
    <location>
        <begin position="144"/>
        <end position="167"/>
    </location>
</feature>
<dbReference type="FunFam" id="1.20.1250.20:FF:000013">
    <property type="entry name" value="MFS general substrate transporter"/>
    <property type="match status" value="1"/>
</dbReference>
<keyword evidence="5 7" id="KW-0472">Membrane</keyword>
<evidence type="ECO:0000256" key="3">
    <source>
        <dbReference type="ARBA" id="ARBA00022692"/>
    </source>
</evidence>
<evidence type="ECO:0000256" key="7">
    <source>
        <dbReference type="SAM" id="Phobius"/>
    </source>
</evidence>
<gene>
    <name evidence="9" type="ORF">LRAMOSA03134</name>
</gene>